<dbReference type="AlphaFoldDB" id="A0ABD2NFR1"/>
<comment type="caution">
    <text evidence="2">The sequence shown here is derived from an EMBL/GenBank/DDBJ whole genome shotgun (WGS) entry which is preliminary data.</text>
</comment>
<dbReference type="Proteomes" id="UP001516400">
    <property type="component" value="Unassembled WGS sequence"/>
</dbReference>
<gene>
    <name evidence="2" type="ORF">HHI36_012787</name>
</gene>
<sequence length="156" mass="17410">MDKRPVLMSTTDPSHTTELFPTGRRNKHGEVISKPQYAMDYNKAKKGIDLNGQISFHHTVVRKSPQVSCSSSVIDAWIGSDNSIDDENYEPASEESDSSSDSSTDSSRSSNSKKMTPLTTIGYWSELCRHDPSFEMISDFCSLQNIEAINTLFDSF</sequence>
<evidence type="ECO:0000256" key="1">
    <source>
        <dbReference type="SAM" id="MobiDB-lite"/>
    </source>
</evidence>
<feature type="compositionally biased region" description="Low complexity" evidence="1">
    <location>
        <begin position="99"/>
        <end position="112"/>
    </location>
</feature>
<proteinExistence type="predicted"/>
<feature type="compositionally biased region" description="Acidic residues" evidence="1">
    <location>
        <begin position="83"/>
        <end position="98"/>
    </location>
</feature>
<feature type="region of interest" description="Disordered" evidence="1">
    <location>
        <begin position="1"/>
        <end position="28"/>
    </location>
</feature>
<dbReference type="EMBL" id="JABFTP020000103">
    <property type="protein sequence ID" value="KAL3277439.1"/>
    <property type="molecule type" value="Genomic_DNA"/>
</dbReference>
<evidence type="ECO:0000313" key="3">
    <source>
        <dbReference type="Proteomes" id="UP001516400"/>
    </source>
</evidence>
<reference evidence="2 3" key="1">
    <citation type="journal article" date="2021" name="BMC Biol.">
        <title>Horizontally acquired antibacterial genes associated with adaptive radiation of ladybird beetles.</title>
        <authorList>
            <person name="Li H.S."/>
            <person name="Tang X.F."/>
            <person name="Huang Y.H."/>
            <person name="Xu Z.Y."/>
            <person name="Chen M.L."/>
            <person name="Du X.Y."/>
            <person name="Qiu B.Y."/>
            <person name="Chen P.T."/>
            <person name="Zhang W."/>
            <person name="Slipinski A."/>
            <person name="Escalona H.E."/>
            <person name="Waterhouse R.M."/>
            <person name="Zwick A."/>
            <person name="Pang H."/>
        </authorList>
    </citation>
    <scope>NUCLEOTIDE SEQUENCE [LARGE SCALE GENOMIC DNA]</scope>
    <source>
        <strain evidence="2">SYSU2018</strain>
    </source>
</reference>
<feature type="compositionally biased region" description="Polar residues" evidence="1">
    <location>
        <begin position="8"/>
        <end position="19"/>
    </location>
</feature>
<evidence type="ECO:0000313" key="2">
    <source>
        <dbReference type="EMBL" id="KAL3277439.1"/>
    </source>
</evidence>
<feature type="region of interest" description="Disordered" evidence="1">
    <location>
        <begin position="81"/>
        <end position="114"/>
    </location>
</feature>
<name>A0ABD2NFR1_9CUCU</name>
<organism evidence="2 3">
    <name type="scientific">Cryptolaemus montrouzieri</name>
    <dbReference type="NCBI Taxonomy" id="559131"/>
    <lineage>
        <taxon>Eukaryota</taxon>
        <taxon>Metazoa</taxon>
        <taxon>Ecdysozoa</taxon>
        <taxon>Arthropoda</taxon>
        <taxon>Hexapoda</taxon>
        <taxon>Insecta</taxon>
        <taxon>Pterygota</taxon>
        <taxon>Neoptera</taxon>
        <taxon>Endopterygota</taxon>
        <taxon>Coleoptera</taxon>
        <taxon>Polyphaga</taxon>
        <taxon>Cucujiformia</taxon>
        <taxon>Coccinelloidea</taxon>
        <taxon>Coccinellidae</taxon>
        <taxon>Scymninae</taxon>
        <taxon>Scymnini</taxon>
        <taxon>Cryptolaemus</taxon>
    </lineage>
</organism>
<keyword evidence="3" id="KW-1185">Reference proteome</keyword>
<accession>A0ABD2NFR1</accession>
<protein>
    <submittedName>
        <fullName evidence="2">Uncharacterized protein</fullName>
    </submittedName>
</protein>